<reference evidence="1" key="1">
    <citation type="journal article" date="2023" name="Mol. Biol. Evol.">
        <title>Third-Generation Sequencing Reveals the Adaptive Role of the Epigenome in Three Deep-Sea Polychaetes.</title>
        <authorList>
            <person name="Perez M."/>
            <person name="Aroh O."/>
            <person name="Sun Y."/>
            <person name="Lan Y."/>
            <person name="Juniper S.K."/>
            <person name="Young C.R."/>
            <person name="Angers B."/>
            <person name="Qian P.Y."/>
        </authorList>
    </citation>
    <scope>NUCLEOTIDE SEQUENCE</scope>
    <source>
        <strain evidence="1">P08H-3</strain>
    </source>
</reference>
<keyword evidence="2" id="KW-1185">Reference proteome</keyword>
<evidence type="ECO:0000313" key="1">
    <source>
        <dbReference type="EMBL" id="KAK2140185.1"/>
    </source>
</evidence>
<dbReference type="EMBL" id="JAODUP010001449">
    <property type="protein sequence ID" value="KAK2140185.1"/>
    <property type="molecule type" value="Genomic_DNA"/>
</dbReference>
<proteinExistence type="predicted"/>
<comment type="caution">
    <text evidence="1">The sequence shown here is derived from an EMBL/GenBank/DDBJ whole genome shotgun (WGS) entry which is preliminary data.</text>
</comment>
<name>A0AAD9MNZ1_9ANNE</name>
<protein>
    <submittedName>
        <fullName evidence="1">Uncharacterized protein</fullName>
    </submittedName>
</protein>
<accession>A0AAD9MNZ1</accession>
<sequence>MKEHGFSLGSREENSKTFCSCRQSVKSLLHPSEWIDPIRNEDTFVGVCVEFVPEVTASLSMILTRALNRVGPRIDPCGRPVSVGCSLELNPWRATTIVLFVK</sequence>
<dbReference type="Proteomes" id="UP001208570">
    <property type="component" value="Unassembled WGS sequence"/>
</dbReference>
<evidence type="ECO:0000313" key="2">
    <source>
        <dbReference type="Proteomes" id="UP001208570"/>
    </source>
</evidence>
<gene>
    <name evidence="1" type="ORF">LSH36_1449g00024</name>
</gene>
<organism evidence="1 2">
    <name type="scientific">Paralvinella palmiformis</name>
    <dbReference type="NCBI Taxonomy" id="53620"/>
    <lineage>
        <taxon>Eukaryota</taxon>
        <taxon>Metazoa</taxon>
        <taxon>Spiralia</taxon>
        <taxon>Lophotrochozoa</taxon>
        <taxon>Annelida</taxon>
        <taxon>Polychaeta</taxon>
        <taxon>Sedentaria</taxon>
        <taxon>Canalipalpata</taxon>
        <taxon>Terebellida</taxon>
        <taxon>Terebelliformia</taxon>
        <taxon>Alvinellidae</taxon>
        <taxon>Paralvinella</taxon>
    </lineage>
</organism>
<dbReference type="AlphaFoldDB" id="A0AAD9MNZ1"/>